<evidence type="ECO:0000313" key="3">
    <source>
        <dbReference type="Proteomes" id="UP000732378"/>
    </source>
</evidence>
<dbReference type="EMBL" id="JAFBBZ010000001">
    <property type="protein sequence ID" value="MBM7506968.1"/>
    <property type="molecule type" value="Genomic_DNA"/>
</dbReference>
<proteinExistence type="predicted"/>
<sequence length="240" mass="25248">MSDPTPTTDRAASGLLHAATDTLVPDVDRLVRGGVSRGRALRRRRRVGASLAALAAVVAVGVAVGVGTPLLGGDAAPPEVADTQTDDVRATDRALAVTAADIPALVDEILGSEATAPVKGVPTYTKDAAREKIKHFLYDGARATVIIEPAGLTCSERVAMDAAEERLDVRSSCGEQGGLTVLTSRERVDEVVTREASAWNHGYVVRALSTNADRRTVVEAPTLSQDELLALATSERWFGR</sequence>
<dbReference type="Proteomes" id="UP000732378">
    <property type="component" value="Unassembled WGS sequence"/>
</dbReference>
<feature type="transmembrane region" description="Helical" evidence="1">
    <location>
        <begin position="47"/>
        <end position="71"/>
    </location>
</feature>
<protein>
    <submittedName>
        <fullName evidence="2">Uncharacterized protein</fullName>
    </submittedName>
</protein>
<evidence type="ECO:0000256" key="1">
    <source>
        <dbReference type="SAM" id="Phobius"/>
    </source>
</evidence>
<accession>A0ABS2M6Z8</accession>
<organism evidence="2 3">
    <name type="scientific">Nocardioides salarius</name>
    <dbReference type="NCBI Taxonomy" id="374513"/>
    <lineage>
        <taxon>Bacteria</taxon>
        <taxon>Bacillati</taxon>
        <taxon>Actinomycetota</taxon>
        <taxon>Actinomycetes</taxon>
        <taxon>Propionibacteriales</taxon>
        <taxon>Nocardioidaceae</taxon>
        <taxon>Nocardioides</taxon>
    </lineage>
</organism>
<name>A0ABS2M6Z8_9ACTN</name>
<reference evidence="2 3" key="1">
    <citation type="submission" date="2021-01" db="EMBL/GenBank/DDBJ databases">
        <title>Sequencing the genomes of 1000 actinobacteria strains.</title>
        <authorList>
            <person name="Klenk H.-P."/>
        </authorList>
    </citation>
    <scope>NUCLEOTIDE SEQUENCE [LARGE SCALE GENOMIC DNA]</scope>
    <source>
        <strain evidence="2 3">DSM 18239</strain>
    </source>
</reference>
<keyword evidence="1" id="KW-0472">Membrane</keyword>
<gene>
    <name evidence="2" type="ORF">JOE61_000782</name>
</gene>
<evidence type="ECO:0000313" key="2">
    <source>
        <dbReference type="EMBL" id="MBM7506968.1"/>
    </source>
</evidence>
<keyword evidence="3" id="KW-1185">Reference proteome</keyword>
<keyword evidence="1" id="KW-0812">Transmembrane</keyword>
<comment type="caution">
    <text evidence="2">The sequence shown here is derived from an EMBL/GenBank/DDBJ whole genome shotgun (WGS) entry which is preliminary data.</text>
</comment>
<dbReference type="RefSeq" id="WP_193667895.1">
    <property type="nucleotide sequence ID" value="NZ_JACDTV010000003.1"/>
</dbReference>
<keyword evidence="1" id="KW-1133">Transmembrane helix</keyword>